<dbReference type="VEuPathDB" id="FungiDB:CLCR_03100"/>
<evidence type="ECO:0000313" key="4">
    <source>
        <dbReference type="Proteomes" id="UP000094526"/>
    </source>
</evidence>
<keyword evidence="2" id="KW-0472">Membrane</keyword>
<dbReference type="VEuPathDB" id="FungiDB:G647_04777"/>
<evidence type="ECO:0000313" key="3">
    <source>
        <dbReference type="EMBL" id="OCT54670.1"/>
    </source>
</evidence>
<name>A0A1C1D1V1_9EURO</name>
<reference evidence="4" key="1">
    <citation type="submission" date="2015-07" db="EMBL/GenBank/DDBJ databases">
        <authorList>
            <person name="Teixeira M.M."/>
            <person name="Souza R.C."/>
            <person name="Almeida L.G."/>
            <person name="Vicente V.A."/>
            <person name="de Hoog S."/>
            <person name="Bocca A.L."/>
            <person name="de Almeida S.R."/>
            <person name="Vasconcelos A.T."/>
            <person name="Felipe M.S."/>
        </authorList>
    </citation>
    <scope>NUCLEOTIDE SEQUENCE [LARGE SCALE GENOMIC DNA]</scope>
    <source>
        <strain evidence="4">KSF</strain>
    </source>
</reference>
<dbReference type="OrthoDB" id="5427070at2759"/>
<feature type="region of interest" description="Disordered" evidence="1">
    <location>
        <begin position="178"/>
        <end position="232"/>
    </location>
</feature>
<sequence length="232" mass="25415">MALVYLLTRSLPSTIAAGGGETPPAPVSTTTTASTKGADMAGGFATFSKTILLPLLLALALYLVLFHALIPLYRRHRDRYAQYLPLQTASSLSSHLPSSLQPSSLRDKLSTLFLRLFLPSTWAVRDRFFPGRGRTNSVVSADDGALFDEESGEAMVGFDVQERIQRRNGLERQVSNMDAATRTVSGQRSESVAVDSNRRLSRDLEEGFRDDSDDESEEGQVVVGRRSTSTRT</sequence>
<dbReference type="Proteomes" id="UP000094526">
    <property type="component" value="Unassembled WGS sequence"/>
</dbReference>
<dbReference type="STRING" id="86049.A0A1C1D1V1"/>
<keyword evidence="4" id="KW-1185">Reference proteome</keyword>
<feature type="transmembrane region" description="Helical" evidence="2">
    <location>
        <begin position="51"/>
        <end position="73"/>
    </location>
</feature>
<keyword evidence="2" id="KW-1133">Transmembrane helix</keyword>
<protein>
    <submittedName>
        <fullName evidence="3">Uncharacterized protein</fullName>
    </submittedName>
</protein>
<evidence type="ECO:0000256" key="2">
    <source>
        <dbReference type="SAM" id="Phobius"/>
    </source>
</evidence>
<dbReference type="AlphaFoldDB" id="A0A1C1D1V1"/>
<feature type="compositionally biased region" description="Basic and acidic residues" evidence="1">
    <location>
        <begin position="196"/>
        <end position="210"/>
    </location>
</feature>
<accession>A0A1C1D1V1</accession>
<gene>
    <name evidence="3" type="ORF">CLCR_03100</name>
</gene>
<feature type="compositionally biased region" description="Polar residues" evidence="1">
    <location>
        <begin position="178"/>
        <end position="190"/>
    </location>
</feature>
<proteinExistence type="predicted"/>
<comment type="caution">
    <text evidence="3">The sequence shown here is derived from an EMBL/GenBank/DDBJ whole genome shotgun (WGS) entry which is preliminary data.</text>
</comment>
<keyword evidence="2" id="KW-0812">Transmembrane</keyword>
<dbReference type="EMBL" id="LGRB01000003">
    <property type="protein sequence ID" value="OCT54670.1"/>
    <property type="molecule type" value="Genomic_DNA"/>
</dbReference>
<evidence type="ECO:0000256" key="1">
    <source>
        <dbReference type="SAM" id="MobiDB-lite"/>
    </source>
</evidence>
<dbReference type="eggNOG" id="ENOG502SSYK">
    <property type="taxonomic scope" value="Eukaryota"/>
</dbReference>
<organism evidence="3 4">
    <name type="scientific">Cladophialophora carrionii</name>
    <dbReference type="NCBI Taxonomy" id="86049"/>
    <lineage>
        <taxon>Eukaryota</taxon>
        <taxon>Fungi</taxon>
        <taxon>Dikarya</taxon>
        <taxon>Ascomycota</taxon>
        <taxon>Pezizomycotina</taxon>
        <taxon>Eurotiomycetes</taxon>
        <taxon>Chaetothyriomycetidae</taxon>
        <taxon>Chaetothyriales</taxon>
        <taxon>Herpotrichiellaceae</taxon>
        <taxon>Cladophialophora</taxon>
    </lineage>
</organism>